<feature type="compositionally biased region" description="Low complexity" evidence="1">
    <location>
        <begin position="107"/>
        <end position="120"/>
    </location>
</feature>
<name>A0A9D4HRG7_DREPO</name>
<comment type="caution">
    <text evidence="2">The sequence shown here is derived from an EMBL/GenBank/DDBJ whole genome shotgun (WGS) entry which is preliminary data.</text>
</comment>
<dbReference type="Proteomes" id="UP000828390">
    <property type="component" value="Unassembled WGS sequence"/>
</dbReference>
<evidence type="ECO:0000256" key="1">
    <source>
        <dbReference type="SAM" id="MobiDB-lite"/>
    </source>
</evidence>
<dbReference type="AlphaFoldDB" id="A0A9D4HRG7"/>
<feature type="region of interest" description="Disordered" evidence="1">
    <location>
        <begin position="1"/>
        <end position="191"/>
    </location>
</feature>
<evidence type="ECO:0000313" key="2">
    <source>
        <dbReference type="EMBL" id="KAH3728351.1"/>
    </source>
</evidence>
<dbReference type="EMBL" id="JAIWYP010000012">
    <property type="protein sequence ID" value="KAH3728351.1"/>
    <property type="molecule type" value="Genomic_DNA"/>
</dbReference>
<feature type="compositionally biased region" description="Acidic residues" evidence="1">
    <location>
        <begin position="80"/>
        <end position="89"/>
    </location>
</feature>
<accession>A0A9D4HRG7</accession>
<gene>
    <name evidence="2" type="ORF">DPMN_054305</name>
</gene>
<protein>
    <submittedName>
        <fullName evidence="2">Uncharacterized protein</fullName>
    </submittedName>
</protein>
<reference evidence="2" key="1">
    <citation type="journal article" date="2019" name="bioRxiv">
        <title>The Genome of the Zebra Mussel, Dreissena polymorpha: A Resource for Invasive Species Research.</title>
        <authorList>
            <person name="McCartney M.A."/>
            <person name="Auch B."/>
            <person name="Kono T."/>
            <person name="Mallez S."/>
            <person name="Zhang Y."/>
            <person name="Obille A."/>
            <person name="Becker A."/>
            <person name="Abrahante J.E."/>
            <person name="Garbe J."/>
            <person name="Badalamenti J.P."/>
            <person name="Herman A."/>
            <person name="Mangelson H."/>
            <person name="Liachko I."/>
            <person name="Sullivan S."/>
            <person name="Sone E.D."/>
            <person name="Koren S."/>
            <person name="Silverstein K.A.T."/>
            <person name="Beckman K.B."/>
            <person name="Gohl D.M."/>
        </authorList>
    </citation>
    <scope>NUCLEOTIDE SEQUENCE</scope>
    <source>
        <strain evidence="2">Duluth1</strain>
        <tissue evidence="2">Whole animal</tissue>
    </source>
</reference>
<proteinExistence type="predicted"/>
<feature type="compositionally biased region" description="Basic residues" evidence="1">
    <location>
        <begin position="121"/>
        <end position="134"/>
    </location>
</feature>
<feature type="compositionally biased region" description="Polar residues" evidence="1">
    <location>
        <begin position="153"/>
        <end position="185"/>
    </location>
</feature>
<keyword evidence="3" id="KW-1185">Reference proteome</keyword>
<reference evidence="2" key="2">
    <citation type="submission" date="2020-11" db="EMBL/GenBank/DDBJ databases">
        <authorList>
            <person name="McCartney M.A."/>
            <person name="Auch B."/>
            <person name="Kono T."/>
            <person name="Mallez S."/>
            <person name="Becker A."/>
            <person name="Gohl D.M."/>
            <person name="Silverstein K.A.T."/>
            <person name="Koren S."/>
            <person name="Bechman K.B."/>
            <person name="Herman A."/>
            <person name="Abrahante J.E."/>
            <person name="Garbe J."/>
        </authorList>
    </citation>
    <scope>NUCLEOTIDE SEQUENCE</scope>
    <source>
        <strain evidence="2">Duluth1</strain>
        <tissue evidence="2">Whole animal</tissue>
    </source>
</reference>
<sequence length="210" mass="23390">MDESETSTDPANYKKDLPNEMPCNTSNDCYQDAPNDEQVKAVSNKDLLDNGSNINEKNKTVHEPMSESDNNAGSGVDFTDGSESDDCENNEYLAPEVNAQNVTALPSATKKTTKGNSSTKVRQRNKRKKKRTKNYKQSALEENPSKVFGSVNEGRSSNVDSGQSEETFTTERPSFFPSQSNANANTKEDKDQKVLSIYIFKDFHQSLECY</sequence>
<evidence type="ECO:0000313" key="3">
    <source>
        <dbReference type="Proteomes" id="UP000828390"/>
    </source>
</evidence>
<organism evidence="2 3">
    <name type="scientific">Dreissena polymorpha</name>
    <name type="common">Zebra mussel</name>
    <name type="synonym">Mytilus polymorpha</name>
    <dbReference type="NCBI Taxonomy" id="45954"/>
    <lineage>
        <taxon>Eukaryota</taxon>
        <taxon>Metazoa</taxon>
        <taxon>Spiralia</taxon>
        <taxon>Lophotrochozoa</taxon>
        <taxon>Mollusca</taxon>
        <taxon>Bivalvia</taxon>
        <taxon>Autobranchia</taxon>
        <taxon>Heteroconchia</taxon>
        <taxon>Euheterodonta</taxon>
        <taxon>Imparidentia</taxon>
        <taxon>Neoheterodontei</taxon>
        <taxon>Myida</taxon>
        <taxon>Dreissenoidea</taxon>
        <taxon>Dreissenidae</taxon>
        <taxon>Dreissena</taxon>
    </lineage>
</organism>
<feature type="compositionally biased region" description="Basic and acidic residues" evidence="1">
    <location>
        <begin position="56"/>
        <end position="65"/>
    </location>
</feature>